<dbReference type="Proteomes" id="UP000194127">
    <property type="component" value="Unassembled WGS sequence"/>
</dbReference>
<organism evidence="2 3">
    <name type="scientific">Postia placenta MAD-698-R-SB12</name>
    <dbReference type="NCBI Taxonomy" id="670580"/>
    <lineage>
        <taxon>Eukaryota</taxon>
        <taxon>Fungi</taxon>
        <taxon>Dikarya</taxon>
        <taxon>Basidiomycota</taxon>
        <taxon>Agaricomycotina</taxon>
        <taxon>Agaricomycetes</taxon>
        <taxon>Polyporales</taxon>
        <taxon>Adustoporiaceae</taxon>
        <taxon>Rhodonia</taxon>
    </lineage>
</organism>
<dbReference type="OrthoDB" id="3609at2759"/>
<gene>
    <name evidence="2" type="ORF">POSPLADRAFT_1136288</name>
</gene>
<feature type="domain" description="Ketopantoate reductase N-terminal" evidence="1">
    <location>
        <begin position="10"/>
        <end position="178"/>
    </location>
</feature>
<dbReference type="PANTHER" id="PTHR21708:SF43">
    <property type="entry name" value="KETOPANTOATE REDUCTASE C-TERMINAL DOMAIN-CONTAINING PROTEIN"/>
    <property type="match status" value="1"/>
</dbReference>
<dbReference type="InterPro" id="IPR051402">
    <property type="entry name" value="KPR-Related"/>
</dbReference>
<name>A0A1X6N879_9APHY</name>
<dbReference type="GeneID" id="36329612"/>
<evidence type="ECO:0000259" key="1">
    <source>
        <dbReference type="Pfam" id="PF02558"/>
    </source>
</evidence>
<dbReference type="Pfam" id="PF02558">
    <property type="entry name" value="ApbA"/>
    <property type="match status" value="1"/>
</dbReference>
<dbReference type="InterPro" id="IPR013332">
    <property type="entry name" value="KPR_N"/>
</dbReference>
<dbReference type="AlphaFoldDB" id="A0A1X6N879"/>
<dbReference type="InterPro" id="IPR013328">
    <property type="entry name" value="6PGD_dom2"/>
</dbReference>
<dbReference type="GO" id="GO:0005737">
    <property type="term" value="C:cytoplasm"/>
    <property type="evidence" value="ECO:0007669"/>
    <property type="project" value="TreeGrafter"/>
</dbReference>
<proteinExistence type="predicted"/>
<protein>
    <recommendedName>
        <fullName evidence="1">Ketopantoate reductase N-terminal domain-containing protein</fullName>
    </recommendedName>
</protein>
<accession>A0A1X6N879</accession>
<dbReference type="RefSeq" id="XP_024341460.1">
    <property type="nucleotide sequence ID" value="XM_024484663.1"/>
</dbReference>
<dbReference type="Gene3D" id="3.40.50.720">
    <property type="entry name" value="NAD(P)-binding Rossmann-like Domain"/>
    <property type="match status" value="1"/>
</dbReference>
<evidence type="ECO:0000313" key="3">
    <source>
        <dbReference type="Proteomes" id="UP000194127"/>
    </source>
</evidence>
<reference evidence="2 3" key="1">
    <citation type="submission" date="2017-04" db="EMBL/GenBank/DDBJ databases">
        <title>Genome Sequence of the Model Brown-Rot Fungus Postia placenta SB12.</title>
        <authorList>
            <consortium name="DOE Joint Genome Institute"/>
            <person name="Gaskell J."/>
            <person name="Kersten P."/>
            <person name="Larrondo L.F."/>
            <person name="Canessa P."/>
            <person name="Martinez D."/>
            <person name="Hibbett D."/>
            <person name="Schmoll M."/>
            <person name="Kubicek C.P."/>
            <person name="Martinez A.T."/>
            <person name="Yadav J."/>
            <person name="Master E."/>
            <person name="Magnuson J.K."/>
            <person name="James T."/>
            <person name="Yaver D."/>
            <person name="Berka R."/>
            <person name="Labutti K."/>
            <person name="Lipzen A."/>
            <person name="Aerts A."/>
            <person name="Barry K."/>
            <person name="Henrissat B."/>
            <person name="Blanchette R."/>
            <person name="Grigoriev I."/>
            <person name="Cullen D."/>
        </authorList>
    </citation>
    <scope>NUCLEOTIDE SEQUENCE [LARGE SCALE GENOMIC DNA]</scope>
    <source>
        <strain evidence="2 3">MAD-698-R-SB12</strain>
    </source>
</reference>
<evidence type="ECO:0000313" key="2">
    <source>
        <dbReference type="EMBL" id="OSX64666.1"/>
    </source>
</evidence>
<sequence length="386" mass="42473">MATESVVRDVLVLGLGPVGALYSYVLQKGGQARVTVVARSNYETVKGEHEALTATSLSLIVDYCSWRPYRLSQTLTEALDRTYEFVIIGTKAVPEVVTTPALLAPLIGSPYSDHHVQPTYVFMQNGINVEADLYLTLKERNRSEEPKIISTALWLGVRMIDGRTVIHTDFGRVELGVYHPLSITMQDTTQQSAVMSDFAEMLQAGGARILVTSDIHRLKFVKNVWNVCFNMFPALTRFSCDAIFIPPKKEDTASGDPLDFKGDTTITVPPPPSTTATAHLPSASDDIGWYTIPLMLDILLEIHALGAVLFPPTETGPNLDPDSALRTLTLTGEAYGNGIMKHRPSTLVDVELGRPMELEVILGETRVDTMYGLLLVVQNQLLRTRS</sequence>
<keyword evidence="3" id="KW-1185">Reference proteome</keyword>
<dbReference type="PANTHER" id="PTHR21708">
    <property type="entry name" value="PROBABLE 2-DEHYDROPANTOATE 2-REDUCTASE"/>
    <property type="match status" value="1"/>
</dbReference>
<dbReference type="EMBL" id="KZ110593">
    <property type="protein sequence ID" value="OSX64666.1"/>
    <property type="molecule type" value="Genomic_DNA"/>
</dbReference>
<dbReference type="Gene3D" id="1.10.1040.10">
    <property type="entry name" value="N-(1-d-carboxylethyl)-l-norvaline Dehydrogenase, domain 2"/>
    <property type="match status" value="1"/>
</dbReference>
<dbReference type="STRING" id="670580.A0A1X6N879"/>